<sequence>MCHIVTVIYAYLRLKFSLWNFAILIQKHSVNHGCRVDGNLCYIFGDFHTF</sequence>
<proteinExistence type="predicted"/>
<evidence type="ECO:0000313" key="1">
    <source>
        <dbReference type="EMBL" id="SFV88354.1"/>
    </source>
</evidence>
<organism evidence="1">
    <name type="scientific">hydrothermal vent metagenome</name>
    <dbReference type="NCBI Taxonomy" id="652676"/>
    <lineage>
        <taxon>unclassified sequences</taxon>
        <taxon>metagenomes</taxon>
        <taxon>ecological metagenomes</taxon>
    </lineage>
</organism>
<dbReference type="AlphaFoldDB" id="A0A1W1E305"/>
<gene>
    <name evidence="1" type="ORF">MNB_SUP05-SYMBIONT-5-1021</name>
</gene>
<reference evidence="1" key="1">
    <citation type="submission" date="2016-10" db="EMBL/GenBank/DDBJ databases">
        <authorList>
            <person name="de Groot N.N."/>
        </authorList>
    </citation>
    <scope>NUCLEOTIDE SEQUENCE</scope>
</reference>
<protein>
    <submittedName>
        <fullName evidence="1">Uncharacterized protein</fullName>
    </submittedName>
</protein>
<accession>A0A1W1E305</accession>
<dbReference type="EMBL" id="FPHZ01000142">
    <property type="protein sequence ID" value="SFV88354.1"/>
    <property type="molecule type" value="Genomic_DNA"/>
</dbReference>
<name>A0A1W1E305_9ZZZZ</name>